<dbReference type="Gene3D" id="3.10.129.10">
    <property type="entry name" value="Hotdog Thioesterase"/>
    <property type="match status" value="1"/>
</dbReference>
<dbReference type="PANTHER" id="PTHR13078:SF56">
    <property type="entry name" value="PEROXISOMAL MULTIFUNCTIONAL ENZYME TYPE 2"/>
    <property type="match status" value="1"/>
</dbReference>
<organism evidence="4 5">
    <name type="scientific">Cyclotella cryptica</name>
    <dbReference type="NCBI Taxonomy" id="29204"/>
    <lineage>
        <taxon>Eukaryota</taxon>
        <taxon>Sar</taxon>
        <taxon>Stramenopiles</taxon>
        <taxon>Ochrophyta</taxon>
        <taxon>Bacillariophyta</taxon>
        <taxon>Coscinodiscophyceae</taxon>
        <taxon>Thalassiosirophycidae</taxon>
        <taxon>Stephanodiscales</taxon>
        <taxon>Stephanodiscaceae</taxon>
        <taxon>Cyclotella</taxon>
    </lineage>
</organism>
<dbReference type="AlphaFoldDB" id="A0ABD3QUL0"/>
<dbReference type="EMBL" id="JABMIG020000011">
    <property type="protein sequence ID" value="KAL3803863.1"/>
    <property type="molecule type" value="Genomic_DNA"/>
</dbReference>
<evidence type="ECO:0000259" key="2">
    <source>
        <dbReference type="Pfam" id="PF01575"/>
    </source>
</evidence>
<reference evidence="4 5" key="1">
    <citation type="journal article" date="2020" name="G3 (Bethesda)">
        <title>Improved Reference Genome for Cyclotella cryptica CCMP332, a Model for Cell Wall Morphogenesis, Salinity Adaptation, and Lipid Production in Diatoms (Bacillariophyta).</title>
        <authorList>
            <person name="Roberts W.R."/>
            <person name="Downey K.M."/>
            <person name="Ruck E.C."/>
            <person name="Traller J.C."/>
            <person name="Alverson A.J."/>
        </authorList>
    </citation>
    <scope>NUCLEOTIDE SEQUENCE [LARGE SCALE GENOMIC DNA]</scope>
    <source>
        <strain evidence="4 5">CCMP332</strain>
    </source>
</reference>
<comment type="caution">
    <text evidence="4">The sequence shown here is derived from an EMBL/GenBank/DDBJ whole genome shotgun (WGS) entry which is preliminary data.</text>
</comment>
<dbReference type="InterPro" id="IPR029069">
    <property type="entry name" value="HotDog_dom_sf"/>
</dbReference>
<protein>
    <recommendedName>
        <fullName evidence="6">MaoC-like domain-containing protein</fullName>
    </recommendedName>
</protein>
<dbReference type="PANTHER" id="PTHR13078">
    <property type="entry name" value="PEROXISOMAL MULTIFUNCTIONAL ENZYME TYPE 2-RELATED"/>
    <property type="match status" value="1"/>
</dbReference>
<feature type="compositionally biased region" description="Polar residues" evidence="1">
    <location>
        <begin position="703"/>
        <end position="718"/>
    </location>
</feature>
<keyword evidence="5" id="KW-1185">Reference proteome</keyword>
<feature type="region of interest" description="Disordered" evidence="1">
    <location>
        <begin position="694"/>
        <end position="729"/>
    </location>
</feature>
<evidence type="ECO:0000256" key="1">
    <source>
        <dbReference type="SAM" id="MobiDB-lite"/>
    </source>
</evidence>
<evidence type="ECO:0000313" key="5">
    <source>
        <dbReference type="Proteomes" id="UP001516023"/>
    </source>
</evidence>
<evidence type="ECO:0008006" key="6">
    <source>
        <dbReference type="Google" id="ProtNLM"/>
    </source>
</evidence>
<accession>A0ABD3QUL0</accession>
<feature type="domain" description="MaoC-like" evidence="2">
    <location>
        <begin position="250"/>
        <end position="346"/>
    </location>
</feature>
<dbReference type="Pfam" id="PF22622">
    <property type="entry name" value="MFE-2_hydrat-2_N"/>
    <property type="match status" value="1"/>
</dbReference>
<feature type="domain" description="Peroxisomal multifunctional enzyme type 2-like N-terminal" evidence="3">
    <location>
        <begin position="18"/>
        <end position="82"/>
    </location>
</feature>
<dbReference type="Pfam" id="PF01575">
    <property type="entry name" value="MaoC_dehydratas"/>
    <property type="match status" value="1"/>
</dbReference>
<dbReference type="InterPro" id="IPR054357">
    <property type="entry name" value="MFE-2_N"/>
</dbReference>
<evidence type="ECO:0000313" key="4">
    <source>
        <dbReference type="EMBL" id="KAL3803863.1"/>
    </source>
</evidence>
<dbReference type="SUPFAM" id="SSF54637">
    <property type="entry name" value="Thioesterase/thiol ester dehydrase-isomerase"/>
    <property type="match status" value="2"/>
</dbReference>
<evidence type="ECO:0000259" key="3">
    <source>
        <dbReference type="Pfam" id="PF22622"/>
    </source>
</evidence>
<dbReference type="InterPro" id="IPR002539">
    <property type="entry name" value="MaoC-like_dom"/>
</dbReference>
<gene>
    <name evidence="4" type="ORF">HJC23_004025</name>
</gene>
<proteinExistence type="predicted"/>
<sequence>MTSEHRDQFAKSTRLLAQFTKRDVILYALGIGCCSDNQVDSTGFDESHDSSRLENRELRYVYENHKEFDAFPTFFLSLAFRSELLSDVDADSERDSPKSRLGFGIRPFPPESLGDGSGSGIIPRIFFKDANCIESVRDLPVLHTSQKFELHRPYMYQQSSIREDDNPVNVWLESRVLSVKPRSIGTFLTSETKFYQKENGCKVCVATAQMTALVLGLDPSLVREWGSLSERRNGRAKTSAKDTNKTLHVYRIPPNAALIYRLSGDYNPIHVEEGSNFLSNVDGRSSRKGAVLHGLCTLGYAVRALLKHAEEDRRFATLKPSLLSVECSFVKPVFVGDSLTVVVSEELDEPLFSKRTLSLVFEVHRSFREHTHTPGDSVDFDSNNELVVDEGFAVLSWDEDTGFKATDMKKMIPTFVSPWNGIILFNRKTAGMQTSQSTQFLSLSSRLSTPQSFIQRHRDLTMYQVLNSGGSTELPPHTALAQVLANQYNIELSSIEPSEKGPNAKITAADVEFHAYKLSQPPCTPQALELAYSYGLDLTDLYDEFADDDENESGEKYFLRISDVQLYKENLRSLRASSQKVLGDRGDNLPADVKRRKKKLNQLEERMEKNVGQLSQKAMQAIGNVATIVQTVQSQVKLPVPVGMFVSGNNKVDSVQDFDQELANEIQAALLSAGIDDEETNNLLSMLDMPLNGSTDRAKSNIEKGSSQSGSVESTGGKKQSVLFFADPK</sequence>
<dbReference type="Proteomes" id="UP001516023">
    <property type="component" value="Unassembled WGS sequence"/>
</dbReference>
<name>A0ABD3QUL0_9STRA</name>